<evidence type="ECO:0000313" key="1">
    <source>
        <dbReference type="EMBL" id="VDP09709.1"/>
    </source>
</evidence>
<proteinExistence type="predicted"/>
<keyword evidence="2" id="KW-1185">Reference proteome</keyword>
<gene>
    <name evidence="1" type="ORF">SBAD_LOCUS6303</name>
</gene>
<protein>
    <submittedName>
        <fullName evidence="3">NR LBD domain-containing protein</fullName>
    </submittedName>
</protein>
<sequence length="161" mass="18744">MVDSSSCPPSVLLSLLPEASIYCIDNYDAEKYAEMFLGEFENPEIIWNTEMRQHMMEKLALHIADFTTRLPSNVKASYQFCPIPLIQYPQLESEIFCHIYYLRHLCNVTKFPDWPINQPVEFLKCCLITLKAELDRKGCSMSVEAACQVLHLKSEMLQYFF</sequence>
<dbReference type="PANTHER" id="PTHR36983">
    <property type="entry name" value="DNAJ HOMOLOG SUBFAMILY C MEMBER 13"/>
    <property type="match status" value="1"/>
</dbReference>
<dbReference type="PANTHER" id="PTHR36983:SF2">
    <property type="entry name" value="DNAJ HOMOLOG SUBFAMILY C MEMBER 13"/>
    <property type="match status" value="1"/>
</dbReference>
<dbReference type="OrthoDB" id="69656at2759"/>
<evidence type="ECO:0000313" key="2">
    <source>
        <dbReference type="Proteomes" id="UP000270296"/>
    </source>
</evidence>
<dbReference type="EMBL" id="UZAM01009637">
    <property type="protein sequence ID" value="VDP09709.1"/>
    <property type="molecule type" value="Genomic_DNA"/>
</dbReference>
<dbReference type="GO" id="GO:2000641">
    <property type="term" value="P:regulation of early endosome to late endosome transport"/>
    <property type="evidence" value="ECO:0007669"/>
    <property type="project" value="InterPro"/>
</dbReference>
<name>A0A183IRQ6_9BILA</name>
<evidence type="ECO:0000313" key="3">
    <source>
        <dbReference type="WBParaSite" id="SBAD_0000654701-mRNA-1"/>
    </source>
</evidence>
<dbReference type="GO" id="GO:0010008">
    <property type="term" value="C:endosome membrane"/>
    <property type="evidence" value="ECO:0007669"/>
    <property type="project" value="TreeGrafter"/>
</dbReference>
<dbReference type="GO" id="GO:0007032">
    <property type="term" value="P:endosome organization"/>
    <property type="evidence" value="ECO:0007669"/>
    <property type="project" value="InterPro"/>
</dbReference>
<dbReference type="AlphaFoldDB" id="A0A183IRQ6"/>
<dbReference type="Proteomes" id="UP000270296">
    <property type="component" value="Unassembled WGS sequence"/>
</dbReference>
<dbReference type="InterPro" id="IPR044978">
    <property type="entry name" value="GRV2/DNAJC13"/>
</dbReference>
<reference evidence="3" key="1">
    <citation type="submission" date="2016-06" db="UniProtKB">
        <authorList>
            <consortium name="WormBaseParasite"/>
        </authorList>
    </citation>
    <scope>IDENTIFICATION</scope>
</reference>
<dbReference type="WBParaSite" id="SBAD_0000654701-mRNA-1">
    <property type="protein sequence ID" value="SBAD_0000654701-mRNA-1"/>
    <property type="gene ID" value="SBAD_0000654701"/>
</dbReference>
<reference evidence="1 2" key="2">
    <citation type="submission" date="2018-11" db="EMBL/GenBank/DDBJ databases">
        <authorList>
            <consortium name="Pathogen Informatics"/>
        </authorList>
    </citation>
    <scope>NUCLEOTIDE SEQUENCE [LARGE SCALE GENOMIC DNA]</scope>
</reference>
<dbReference type="GO" id="GO:0006898">
    <property type="term" value="P:receptor-mediated endocytosis"/>
    <property type="evidence" value="ECO:0007669"/>
    <property type="project" value="TreeGrafter"/>
</dbReference>
<organism evidence="3">
    <name type="scientific">Soboliphyme baturini</name>
    <dbReference type="NCBI Taxonomy" id="241478"/>
    <lineage>
        <taxon>Eukaryota</taxon>
        <taxon>Metazoa</taxon>
        <taxon>Ecdysozoa</taxon>
        <taxon>Nematoda</taxon>
        <taxon>Enoplea</taxon>
        <taxon>Dorylaimia</taxon>
        <taxon>Dioctophymatida</taxon>
        <taxon>Dioctophymatoidea</taxon>
        <taxon>Soboliphymatidae</taxon>
        <taxon>Soboliphyme</taxon>
    </lineage>
</organism>
<accession>A0A183IRQ6</accession>